<feature type="compositionally biased region" description="Basic and acidic residues" evidence="1">
    <location>
        <begin position="80"/>
        <end position="89"/>
    </location>
</feature>
<sequence length="173" mass="19071">MASLQCHKPCEQTNHMKTCQTNHNKHTNEHSFTDKVKEMTHKIYHPHGHPNHTQLTNKPTNNNCFTGPTAHHHEKKHNMKKTEGHDGHCMPKLPNHNMKMKKKKKLTSHNKRAGCCSDDSGSSSDESDDSGSGSDDSGSSSHESDDSGSSSDESDDSGSSSDESDDESCKNKC</sequence>
<evidence type="ECO:0000313" key="3">
    <source>
        <dbReference type="Proteomes" id="UP001632038"/>
    </source>
</evidence>
<feature type="compositionally biased region" description="Low complexity" evidence="1">
    <location>
        <begin position="117"/>
        <end position="151"/>
    </location>
</feature>
<dbReference type="EMBL" id="JAVIJP010000005">
    <property type="protein sequence ID" value="KAL3652762.1"/>
    <property type="molecule type" value="Genomic_DNA"/>
</dbReference>
<feature type="compositionally biased region" description="Polar residues" evidence="1">
    <location>
        <begin position="51"/>
        <end position="66"/>
    </location>
</feature>
<feature type="compositionally biased region" description="Acidic residues" evidence="1">
    <location>
        <begin position="152"/>
        <end position="166"/>
    </location>
</feature>
<gene>
    <name evidence="2" type="ORF">CASFOL_002443</name>
</gene>
<proteinExistence type="predicted"/>
<reference evidence="3" key="1">
    <citation type="journal article" date="2024" name="IScience">
        <title>Strigolactones Initiate the Formation of Haustorium-like Structures in Castilleja.</title>
        <authorList>
            <person name="Buerger M."/>
            <person name="Peterson D."/>
            <person name="Chory J."/>
        </authorList>
    </citation>
    <scope>NUCLEOTIDE SEQUENCE [LARGE SCALE GENOMIC DNA]</scope>
</reference>
<comment type="caution">
    <text evidence="2">The sequence shown here is derived from an EMBL/GenBank/DDBJ whole genome shotgun (WGS) entry which is preliminary data.</text>
</comment>
<feature type="region of interest" description="Disordered" evidence="1">
    <location>
        <begin position="47"/>
        <end position="173"/>
    </location>
</feature>
<feature type="compositionally biased region" description="Basic residues" evidence="1">
    <location>
        <begin position="98"/>
        <end position="112"/>
    </location>
</feature>
<dbReference type="AlphaFoldDB" id="A0ABD3EG93"/>
<keyword evidence="3" id="KW-1185">Reference proteome</keyword>
<protein>
    <submittedName>
        <fullName evidence="2">Uncharacterized protein</fullName>
    </submittedName>
</protein>
<organism evidence="2 3">
    <name type="scientific">Castilleja foliolosa</name>
    <dbReference type="NCBI Taxonomy" id="1961234"/>
    <lineage>
        <taxon>Eukaryota</taxon>
        <taxon>Viridiplantae</taxon>
        <taxon>Streptophyta</taxon>
        <taxon>Embryophyta</taxon>
        <taxon>Tracheophyta</taxon>
        <taxon>Spermatophyta</taxon>
        <taxon>Magnoliopsida</taxon>
        <taxon>eudicotyledons</taxon>
        <taxon>Gunneridae</taxon>
        <taxon>Pentapetalae</taxon>
        <taxon>asterids</taxon>
        <taxon>lamiids</taxon>
        <taxon>Lamiales</taxon>
        <taxon>Orobanchaceae</taxon>
        <taxon>Pedicularideae</taxon>
        <taxon>Castillejinae</taxon>
        <taxon>Castilleja</taxon>
    </lineage>
</organism>
<name>A0ABD3EG93_9LAMI</name>
<evidence type="ECO:0000313" key="2">
    <source>
        <dbReference type="EMBL" id="KAL3652762.1"/>
    </source>
</evidence>
<dbReference type="Proteomes" id="UP001632038">
    <property type="component" value="Unassembled WGS sequence"/>
</dbReference>
<accession>A0ABD3EG93</accession>
<evidence type="ECO:0000256" key="1">
    <source>
        <dbReference type="SAM" id="MobiDB-lite"/>
    </source>
</evidence>
<feature type="compositionally biased region" description="Basic residues" evidence="1">
    <location>
        <begin position="70"/>
        <end position="79"/>
    </location>
</feature>